<dbReference type="AlphaFoldDB" id="A0A7S2BC84"/>
<organism evidence="1">
    <name type="scientific">Pycnococcus provasolii</name>
    <dbReference type="NCBI Taxonomy" id="41880"/>
    <lineage>
        <taxon>Eukaryota</taxon>
        <taxon>Viridiplantae</taxon>
        <taxon>Chlorophyta</taxon>
        <taxon>Pseudoscourfieldiophyceae</taxon>
        <taxon>Pseudoscourfieldiales</taxon>
        <taxon>Pycnococcaceae</taxon>
        <taxon>Pycnococcus</taxon>
    </lineage>
</organism>
<gene>
    <name evidence="1" type="ORF">PPRO1471_LOCUS7949</name>
</gene>
<protein>
    <submittedName>
        <fullName evidence="1">Uncharacterized protein</fullName>
    </submittedName>
</protein>
<name>A0A7S2BC84_9CHLO</name>
<dbReference type="EMBL" id="HBGR01011955">
    <property type="protein sequence ID" value="CAD9392237.1"/>
    <property type="molecule type" value="Transcribed_RNA"/>
</dbReference>
<accession>A0A7S2BC84</accession>
<evidence type="ECO:0000313" key="1">
    <source>
        <dbReference type="EMBL" id="CAD9392237.1"/>
    </source>
</evidence>
<proteinExistence type="predicted"/>
<sequence length="120" mass="13391">MQRDQAHWLAKHPDTNPQRTFLRIEVVEALLVGAEGLVKALSLGMDQDELELLADFAQVLFAVVTLDRNSTSNAIGRRDITFHAGGGFTYLERVTKGKDADSTRKRDLGEWVIFGFGFVL</sequence>
<reference evidence="1" key="1">
    <citation type="submission" date="2021-01" db="EMBL/GenBank/DDBJ databases">
        <authorList>
            <person name="Corre E."/>
            <person name="Pelletier E."/>
            <person name="Niang G."/>
            <person name="Scheremetjew M."/>
            <person name="Finn R."/>
            <person name="Kale V."/>
            <person name="Holt S."/>
            <person name="Cochrane G."/>
            <person name="Meng A."/>
            <person name="Brown T."/>
            <person name="Cohen L."/>
        </authorList>
    </citation>
    <scope>NUCLEOTIDE SEQUENCE</scope>
    <source>
        <strain evidence="1">RCC733</strain>
    </source>
</reference>